<dbReference type="EMBL" id="DSKL01000241">
    <property type="protein sequence ID" value="HEH82530.1"/>
    <property type="molecule type" value="Genomic_DNA"/>
</dbReference>
<organism evidence="1">
    <name type="scientific">Thermus islandicus</name>
    <dbReference type="NCBI Taxonomy" id="540988"/>
    <lineage>
        <taxon>Bacteria</taxon>
        <taxon>Thermotogati</taxon>
        <taxon>Deinococcota</taxon>
        <taxon>Deinococci</taxon>
        <taxon>Thermales</taxon>
        <taxon>Thermaceae</taxon>
        <taxon>Thermus</taxon>
    </lineage>
</organism>
<sequence length="258" mass="29033">MRALPHPLLPAFFPEGGALRARALQAYLLSLAPAYAPYPPLPPVRLFVLSERDWRARLPYPYGLPFQHAGREGLALYAPLTYPERLLHRLREVLLPLGPPPGEIPAFLDLNLGHEYAHALQVAWRLRTGARWLDEFLANYLFLLGLERERPDLARLLLAWGRYLSGLDPGRRSLSAYERRRGNLGSALWFQAHFTLKAAELLAQDGDRLLKELLAAAPLDRRKGHRLLVELYPELRAWFAAFGLRAAPGGAPSPRPGP</sequence>
<protein>
    <submittedName>
        <fullName evidence="1">Uncharacterized protein</fullName>
    </submittedName>
</protein>
<proteinExistence type="predicted"/>
<dbReference type="AlphaFoldDB" id="A0A7C2GE42"/>
<evidence type="ECO:0000313" key="1">
    <source>
        <dbReference type="EMBL" id="HEH82530.1"/>
    </source>
</evidence>
<reference evidence="1" key="1">
    <citation type="journal article" date="2020" name="mSystems">
        <title>Genome- and Community-Level Interaction Insights into Carbon Utilization and Element Cycling Functions of Hydrothermarchaeota in Hydrothermal Sediment.</title>
        <authorList>
            <person name="Zhou Z."/>
            <person name="Liu Y."/>
            <person name="Xu W."/>
            <person name="Pan J."/>
            <person name="Luo Z.H."/>
            <person name="Li M."/>
        </authorList>
    </citation>
    <scope>NUCLEOTIDE SEQUENCE [LARGE SCALE GENOMIC DNA]</scope>
    <source>
        <strain evidence="1">SpSt-246</strain>
    </source>
</reference>
<name>A0A7C2GE42_9DEIN</name>
<comment type="caution">
    <text evidence="1">The sequence shown here is derived from an EMBL/GenBank/DDBJ whole genome shotgun (WGS) entry which is preliminary data.</text>
</comment>
<accession>A0A7C2GE42</accession>
<gene>
    <name evidence="1" type="ORF">ENP73_06010</name>
</gene>